<dbReference type="Pfam" id="PF13359">
    <property type="entry name" value="DDE_Tnp_4"/>
    <property type="match status" value="1"/>
</dbReference>
<dbReference type="OrthoDB" id="8189124at2759"/>
<dbReference type="GO" id="GO:0016787">
    <property type="term" value="F:hydrolase activity"/>
    <property type="evidence" value="ECO:0007669"/>
    <property type="project" value="UniProtKB-KW"/>
</dbReference>
<dbReference type="InterPro" id="IPR027806">
    <property type="entry name" value="HARBI1_dom"/>
</dbReference>
<dbReference type="GO" id="GO:0005634">
    <property type="term" value="C:nucleus"/>
    <property type="evidence" value="ECO:0007669"/>
    <property type="project" value="UniProtKB-SubCell"/>
</dbReference>
<evidence type="ECO:0000256" key="5">
    <source>
        <dbReference type="ARBA" id="ARBA00022723"/>
    </source>
</evidence>
<keyword evidence="6" id="KW-0378">Hydrolase</keyword>
<evidence type="ECO:0000313" key="10">
    <source>
        <dbReference type="Proteomes" id="UP001152888"/>
    </source>
</evidence>
<evidence type="ECO:0000256" key="3">
    <source>
        <dbReference type="ARBA" id="ARBA00006958"/>
    </source>
</evidence>
<dbReference type="AlphaFoldDB" id="A0A9P0JPC3"/>
<keyword evidence="4" id="KW-0540">Nuclease</keyword>
<evidence type="ECO:0000313" key="9">
    <source>
        <dbReference type="EMBL" id="CAH1957430.1"/>
    </source>
</evidence>
<dbReference type="Proteomes" id="UP001152888">
    <property type="component" value="Unassembled WGS sequence"/>
</dbReference>
<sequence length="471" mass="53907">MDHSNGGATLAGEDSCRVGAKNIVYRAYTMFLSTFSGEDSYNGLRRLFVCVLFSRAEENMEEAVALHYMSVNYYYLLHLYGYQVQSNMNKRRRSRWWMTTIHRNRTITGMERLLSELTAESGIEFPGFLRMSTSDFEILLQKLAPLITKKDTKFRKAIPAKVRLAITLRYLATGDDFRSLHYLFKISHQLISKIVHEVCASILIVLKDEVMIPSNEEEWLQKETEFHDIFPHCIGSIDGKHVQILSPIHSGTEFYNYKHTFSIVLMALVDKKYRFLYADVGCQGRISDGGVFRNTALFERLERNALKIPAPSVLPGTDFIMPFVFVADNAFPLQTHIMKPYPGDHPEGSIKRKFNTQLSKARIVVENVFGIMSAVFRVLRKPIALQPDRASNVVMSCILLHNFLRNSSSSNNIYIPPGFADTITNGQVVPGTWRNEQQEETALRPFPAVARRSDLLPTQIRDQFAQYFFSQ</sequence>
<organism evidence="9 10">
    <name type="scientific">Acanthoscelides obtectus</name>
    <name type="common">Bean weevil</name>
    <name type="synonym">Bruchus obtectus</name>
    <dbReference type="NCBI Taxonomy" id="200917"/>
    <lineage>
        <taxon>Eukaryota</taxon>
        <taxon>Metazoa</taxon>
        <taxon>Ecdysozoa</taxon>
        <taxon>Arthropoda</taxon>
        <taxon>Hexapoda</taxon>
        <taxon>Insecta</taxon>
        <taxon>Pterygota</taxon>
        <taxon>Neoptera</taxon>
        <taxon>Endopterygota</taxon>
        <taxon>Coleoptera</taxon>
        <taxon>Polyphaga</taxon>
        <taxon>Cucujiformia</taxon>
        <taxon>Chrysomeloidea</taxon>
        <taxon>Chrysomelidae</taxon>
        <taxon>Bruchinae</taxon>
        <taxon>Bruchini</taxon>
        <taxon>Acanthoscelides</taxon>
    </lineage>
</organism>
<accession>A0A9P0JPC3</accession>
<comment type="similarity">
    <text evidence="3">Belongs to the HARBI1 family.</text>
</comment>
<keyword evidence="10" id="KW-1185">Reference proteome</keyword>
<evidence type="ECO:0000256" key="7">
    <source>
        <dbReference type="ARBA" id="ARBA00023242"/>
    </source>
</evidence>
<evidence type="ECO:0000256" key="4">
    <source>
        <dbReference type="ARBA" id="ARBA00022722"/>
    </source>
</evidence>
<gene>
    <name evidence="9" type="ORF">ACAOBT_LOCUS2090</name>
</gene>
<dbReference type="GO" id="GO:0004518">
    <property type="term" value="F:nuclease activity"/>
    <property type="evidence" value="ECO:0007669"/>
    <property type="project" value="UniProtKB-KW"/>
</dbReference>
<dbReference type="PANTHER" id="PTHR22930:SF269">
    <property type="entry name" value="NUCLEASE HARBI1-LIKE PROTEIN"/>
    <property type="match status" value="1"/>
</dbReference>
<dbReference type="GO" id="GO:0046872">
    <property type="term" value="F:metal ion binding"/>
    <property type="evidence" value="ECO:0007669"/>
    <property type="project" value="UniProtKB-KW"/>
</dbReference>
<proteinExistence type="inferred from homology"/>
<keyword evidence="5" id="KW-0479">Metal-binding</keyword>
<keyword evidence="7" id="KW-0539">Nucleus</keyword>
<evidence type="ECO:0000256" key="6">
    <source>
        <dbReference type="ARBA" id="ARBA00022801"/>
    </source>
</evidence>
<dbReference type="EMBL" id="CAKOFQ010006670">
    <property type="protein sequence ID" value="CAH1957430.1"/>
    <property type="molecule type" value="Genomic_DNA"/>
</dbReference>
<dbReference type="PANTHER" id="PTHR22930">
    <property type="match status" value="1"/>
</dbReference>
<protein>
    <recommendedName>
        <fullName evidence="8">DDE Tnp4 domain-containing protein</fullName>
    </recommendedName>
</protein>
<name>A0A9P0JPC3_ACAOB</name>
<feature type="domain" description="DDE Tnp4" evidence="8">
    <location>
        <begin position="237"/>
        <end position="402"/>
    </location>
</feature>
<reference evidence="9" key="1">
    <citation type="submission" date="2022-03" db="EMBL/GenBank/DDBJ databases">
        <authorList>
            <person name="Sayadi A."/>
        </authorList>
    </citation>
    <scope>NUCLEOTIDE SEQUENCE</scope>
</reference>
<comment type="subcellular location">
    <subcellularLocation>
        <location evidence="2">Nucleus</location>
    </subcellularLocation>
</comment>
<dbReference type="InterPro" id="IPR045249">
    <property type="entry name" value="HARBI1-like"/>
</dbReference>
<comment type="cofactor">
    <cofactor evidence="1">
        <name>a divalent metal cation</name>
        <dbReference type="ChEBI" id="CHEBI:60240"/>
    </cofactor>
</comment>
<evidence type="ECO:0000256" key="1">
    <source>
        <dbReference type="ARBA" id="ARBA00001968"/>
    </source>
</evidence>
<evidence type="ECO:0000259" key="8">
    <source>
        <dbReference type="Pfam" id="PF13359"/>
    </source>
</evidence>
<evidence type="ECO:0000256" key="2">
    <source>
        <dbReference type="ARBA" id="ARBA00004123"/>
    </source>
</evidence>
<comment type="caution">
    <text evidence="9">The sequence shown here is derived from an EMBL/GenBank/DDBJ whole genome shotgun (WGS) entry which is preliminary data.</text>
</comment>